<keyword evidence="1" id="KW-0812">Transmembrane</keyword>
<organism evidence="2 3">
    <name type="scientific">Steinernema carpocapsae</name>
    <name type="common">Entomopathogenic nematode</name>
    <dbReference type="NCBI Taxonomy" id="34508"/>
    <lineage>
        <taxon>Eukaryota</taxon>
        <taxon>Metazoa</taxon>
        <taxon>Ecdysozoa</taxon>
        <taxon>Nematoda</taxon>
        <taxon>Chromadorea</taxon>
        <taxon>Rhabditida</taxon>
        <taxon>Tylenchina</taxon>
        <taxon>Panagrolaimomorpha</taxon>
        <taxon>Strongyloidoidea</taxon>
        <taxon>Steinernematidae</taxon>
        <taxon>Steinernema</taxon>
    </lineage>
</organism>
<gene>
    <name evidence="2" type="ORF">L596_028673</name>
</gene>
<evidence type="ECO:0000313" key="2">
    <source>
        <dbReference type="EMBL" id="TKR61580.1"/>
    </source>
</evidence>
<proteinExistence type="predicted"/>
<keyword evidence="3" id="KW-1185">Reference proteome</keyword>
<protein>
    <submittedName>
        <fullName evidence="2">Uncharacterized protein</fullName>
    </submittedName>
</protein>
<accession>A0A4U5LZ36</accession>
<keyword evidence="1" id="KW-0472">Membrane</keyword>
<name>A0A4U5LZ36_STECR</name>
<reference evidence="2 3" key="2">
    <citation type="journal article" date="2019" name="G3 (Bethesda)">
        <title>Hybrid Assembly of the Genome of the Entomopathogenic Nematode Steinernema carpocapsae Identifies the X-Chromosome.</title>
        <authorList>
            <person name="Serra L."/>
            <person name="Macchietto M."/>
            <person name="Macias-Munoz A."/>
            <person name="McGill C.J."/>
            <person name="Rodriguez I.M."/>
            <person name="Rodriguez B."/>
            <person name="Murad R."/>
            <person name="Mortazavi A."/>
        </authorList>
    </citation>
    <scope>NUCLEOTIDE SEQUENCE [LARGE SCALE GENOMIC DNA]</scope>
    <source>
        <strain evidence="2 3">ALL</strain>
    </source>
</reference>
<evidence type="ECO:0000313" key="3">
    <source>
        <dbReference type="Proteomes" id="UP000298663"/>
    </source>
</evidence>
<comment type="caution">
    <text evidence="2">The sequence shown here is derived from an EMBL/GenBank/DDBJ whole genome shotgun (WGS) entry which is preliminary data.</text>
</comment>
<reference evidence="2 3" key="1">
    <citation type="journal article" date="2015" name="Genome Biol.">
        <title>Comparative genomics of Steinernema reveals deeply conserved gene regulatory networks.</title>
        <authorList>
            <person name="Dillman A.R."/>
            <person name="Macchietto M."/>
            <person name="Porter C.F."/>
            <person name="Rogers A."/>
            <person name="Williams B."/>
            <person name="Antoshechkin I."/>
            <person name="Lee M.M."/>
            <person name="Goodwin Z."/>
            <person name="Lu X."/>
            <person name="Lewis E.E."/>
            <person name="Goodrich-Blair H."/>
            <person name="Stock S.P."/>
            <person name="Adams B.J."/>
            <person name="Sternberg P.W."/>
            <person name="Mortazavi A."/>
        </authorList>
    </citation>
    <scope>NUCLEOTIDE SEQUENCE [LARGE SCALE GENOMIC DNA]</scope>
    <source>
        <strain evidence="2 3">ALL</strain>
    </source>
</reference>
<dbReference type="AlphaFoldDB" id="A0A4U5LZ36"/>
<dbReference type="Proteomes" id="UP000298663">
    <property type="component" value="Unassembled WGS sequence"/>
</dbReference>
<dbReference type="EMBL" id="AZBU02000011">
    <property type="protein sequence ID" value="TKR61580.1"/>
    <property type="molecule type" value="Genomic_DNA"/>
</dbReference>
<keyword evidence="1" id="KW-1133">Transmembrane helix</keyword>
<evidence type="ECO:0000256" key="1">
    <source>
        <dbReference type="SAM" id="Phobius"/>
    </source>
</evidence>
<sequence length="170" mass="20212">MPSFFEEEHDRFAKALFGIQNVQRSSSLSLPTVTQQMTKNDAWKPYTLEDVLEFTDYPEILNVICTRIEDNSHLLANTTRRNQYFRVPNQEYQDYQNKVAEELKEECYLKDFDVENVDDLPERVQELIAALKKPKTSLSELLDWKYWLFYIILLTTAMIFISKQISEMKH</sequence>
<feature type="transmembrane region" description="Helical" evidence="1">
    <location>
        <begin position="144"/>
        <end position="161"/>
    </location>
</feature>